<dbReference type="EMBL" id="MU860153">
    <property type="protein sequence ID" value="KAK4237139.1"/>
    <property type="molecule type" value="Genomic_DNA"/>
</dbReference>
<organism evidence="1 2">
    <name type="scientific">Achaetomium macrosporum</name>
    <dbReference type="NCBI Taxonomy" id="79813"/>
    <lineage>
        <taxon>Eukaryota</taxon>
        <taxon>Fungi</taxon>
        <taxon>Dikarya</taxon>
        <taxon>Ascomycota</taxon>
        <taxon>Pezizomycotina</taxon>
        <taxon>Sordariomycetes</taxon>
        <taxon>Sordariomycetidae</taxon>
        <taxon>Sordariales</taxon>
        <taxon>Chaetomiaceae</taxon>
        <taxon>Achaetomium</taxon>
    </lineage>
</organism>
<evidence type="ECO:0000313" key="2">
    <source>
        <dbReference type="Proteomes" id="UP001303760"/>
    </source>
</evidence>
<sequence>MEHHREDISVNMVCSSLRQRPAWASAATQLLESDRRRWSEASLGTHDIALSITEADSEGHGVDHSHYSEHLVFRLLLLSPEDINDPKTLPRVKQLQRFNNGHNAAVVFLLDYEKSQGAMQPFMELTTSNCTLPIIPLPTANDLPTTLRSFQSSLASAREVRQWPADAARDLLPYCTITPSPLSRRCVDALSMGCFASFKELLEGIVTEEEQRGLREVLELETGEGNGEVGRLIAFWQHEFATG</sequence>
<dbReference type="Proteomes" id="UP001303760">
    <property type="component" value="Unassembled WGS sequence"/>
</dbReference>
<protein>
    <submittedName>
        <fullName evidence="1">Uncharacterized protein</fullName>
    </submittedName>
</protein>
<reference evidence="1" key="2">
    <citation type="submission" date="2023-05" db="EMBL/GenBank/DDBJ databases">
        <authorList>
            <consortium name="Lawrence Berkeley National Laboratory"/>
            <person name="Steindorff A."/>
            <person name="Hensen N."/>
            <person name="Bonometti L."/>
            <person name="Westerberg I."/>
            <person name="Brannstrom I.O."/>
            <person name="Guillou S."/>
            <person name="Cros-Aarteil S."/>
            <person name="Calhoun S."/>
            <person name="Haridas S."/>
            <person name="Kuo A."/>
            <person name="Mondo S."/>
            <person name="Pangilinan J."/>
            <person name="Riley R."/>
            <person name="Labutti K."/>
            <person name="Andreopoulos B."/>
            <person name="Lipzen A."/>
            <person name="Chen C."/>
            <person name="Yanf M."/>
            <person name="Daum C."/>
            <person name="Ng V."/>
            <person name="Clum A."/>
            <person name="Ohm R."/>
            <person name="Martin F."/>
            <person name="Silar P."/>
            <person name="Natvig D."/>
            <person name="Lalanne C."/>
            <person name="Gautier V."/>
            <person name="Ament-Velasquez S.L."/>
            <person name="Kruys A."/>
            <person name="Hutchinson M.I."/>
            <person name="Powell A.J."/>
            <person name="Barry K."/>
            <person name="Miller A.N."/>
            <person name="Grigoriev I.V."/>
            <person name="Debuchy R."/>
            <person name="Gladieux P."/>
            <person name="Thoren M.H."/>
            <person name="Johannesson H."/>
        </authorList>
    </citation>
    <scope>NUCLEOTIDE SEQUENCE</scope>
    <source>
        <strain evidence="1">CBS 532.94</strain>
    </source>
</reference>
<evidence type="ECO:0000313" key="1">
    <source>
        <dbReference type="EMBL" id="KAK4237139.1"/>
    </source>
</evidence>
<proteinExistence type="predicted"/>
<accession>A0AAN7HEE7</accession>
<reference evidence="1" key="1">
    <citation type="journal article" date="2023" name="Mol. Phylogenet. Evol.">
        <title>Genome-scale phylogeny and comparative genomics of the fungal order Sordariales.</title>
        <authorList>
            <person name="Hensen N."/>
            <person name="Bonometti L."/>
            <person name="Westerberg I."/>
            <person name="Brannstrom I.O."/>
            <person name="Guillou S."/>
            <person name="Cros-Aarteil S."/>
            <person name="Calhoun S."/>
            <person name="Haridas S."/>
            <person name="Kuo A."/>
            <person name="Mondo S."/>
            <person name="Pangilinan J."/>
            <person name="Riley R."/>
            <person name="LaButti K."/>
            <person name="Andreopoulos B."/>
            <person name="Lipzen A."/>
            <person name="Chen C."/>
            <person name="Yan M."/>
            <person name="Daum C."/>
            <person name="Ng V."/>
            <person name="Clum A."/>
            <person name="Steindorff A."/>
            <person name="Ohm R.A."/>
            <person name="Martin F."/>
            <person name="Silar P."/>
            <person name="Natvig D.O."/>
            <person name="Lalanne C."/>
            <person name="Gautier V."/>
            <person name="Ament-Velasquez S.L."/>
            <person name="Kruys A."/>
            <person name="Hutchinson M.I."/>
            <person name="Powell A.J."/>
            <person name="Barry K."/>
            <person name="Miller A.N."/>
            <person name="Grigoriev I.V."/>
            <person name="Debuchy R."/>
            <person name="Gladieux P."/>
            <person name="Hiltunen Thoren M."/>
            <person name="Johannesson H."/>
        </authorList>
    </citation>
    <scope>NUCLEOTIDE SEQUENCE</scope>
    <source>
        <strain evidence="1">CBS 532.94</strain>
    </source>
</reference>
<name>A0AAN7HEE7_9PEZI</name>
<dbReference type="AlphaFoldDB" id="A0AAN7HEE7"/>
<comment type="caution">
    <text evidence="1">The sequence shown here is derived from an EMBL/GenBank/DDBJ whole genome shotgun (WGS) entry which is preliminary data.</text>
</comment>
<keyword evidence="2" id="KW-1185">Reference proteome</keyword>
<gene>
    <name evidence="1" type="ORF">C8A03DRAFT_16276</name>
</gene>